<dbReference type="PANTHER" id="PTHR43798:SF33">
    <property type="entry name" value="HYDROLASE, PUTATIVE (AFU_ORTHOLOGUE AFUA_2G14860)-RELATED"/>
    <property type="match status" value="1"/>
</dbReference>
<dbReference type="SUPFAM" id="SSF53474">
    <property type="entry name" value="alpha/beta-Hydrolases"/>
    <property type="match status" value="1"/>
</dbReference>
<evidence type="ECO:0000313" key="5">
    <source>
        <dbReference type="Proteomes" id="UP001501371"/>
    </source>
</evidence>
<dbReference type="InterPro" id="IPR022742">
    <property type="entry name" value="Hydrolase_4"/>
</dbReference>
<comment type="caution">
    <text evidence="4">The sequence shown here is derived from an EMBL/GenBank/DDBJ whole genome shotgun (WGS) entry which is preliminary data.</text>
</comment>
<dbReference type="GO" id="GO:0016787">
    <property type="term" value="F:hydrolase activity"/>
    <property type="evidence" value="ECO:0007669"/>
    <property type="project" value="UniProtKB-KW"/>
</dbReference>
<dbReference type="Pfam" id="PF12146">
    <property type="entry name" value="Hydrolase_4"/>
    <property type="match status" value="1"/>
</dbReference>
<proteinExistence type="predicted"/>
<dbReference type="PROSITE" id="PS51318">
    <property type="entry name" value="TAT"/>
    <property type="match status" value="1"/>
</dbReference>
<evidence type="ECO:0000256" key="2">
    <source>
        <dbReference type="SAM" id="SignalP"/>
    </source>
</evidence>
<gene>
    <name evidence="4" type="ORF">GCM10009654_48300</name>
</gene>
<dbReference type="InterPro" id="IPR006311">
    <property type="entry name" value="TAT_signal"/>
</dbReference>
<dbReference type="Proteomes" id="UP001501371">
    <property type="component" value="Unassembled WGS sequence"/>
</dbReference>
<evidence type="ECO:0000313" key="4">
    <source>
        <dbReference type="EMBL" id="GAA1184993.1"/>
    </source>
</evidence>
<evidence type="ECO:0000256" key="1">
    <source>
        <dbReference type="SAM" id="MobiDB-lite"/>
    </source>
</evidence>
<dbReference type="InterPro" id="IPR029058">
    <property type="entry name" value="AB_hydrolase_fold"/>
</dbReference>
<dbReference type="RefSeq" id="WP_344280475.1">
    <property type="nucleotide sequence ID" value="NZ_BAAAKV010000047.1"/>
</dbReference>
<name>A0ABN1UZP5_9ACTN</name>
<organism evidence="4 5">
    <name type="scientific">Streptomyces hebeiensis</name>
    <dbReference type="NCBI Taxonomy" id="229486"/>
    <lineage>
        <taxon>Bacteria</taxon>
        <taxon>Bacillati</taxon>
        <taxon>Actinomycetota</taxon>
        <taxon>Actinomycetes</taxon>
        <taxon>Kitasatosporales</taxon>
        <taxon>Streptomycetaceae</taxon>
        <taxon>Streptomyces</taxon>
    </lineage>
</organism>
<keyword evidence="5" id="KW-1185">Reference proteome</keyword>
<feature type="chain" id="PRO_5046414525" evidence="2">
    <location>
        <begin position="28"/>
        <end position="360"/>
    </location>
</feature>
<feature type="region of interest" description="Disordered" evidence="1">
    <location>
        <begin position="251"/>
        <end position="271"/>
    </location>
</feature>
<protein>
    <submittedName>
        <fullName evidence="4">Alpha/beta fold hydrolase</fullName>
    </submittedName>
</protein>
<dbReference type="InterPro" id="IPR050266">
    <property type="entry name" value="AB_hydrolase_sf"/>
</dbReference>
<evidence type="ECO:0000259" key="3">
    <source>
        <dbReference type="Pfam" id="PF12146"/>
    </source>
</evidence>
<sequence length="360" mass="38984">MRRRHFLRTTGAAGLAAVVAPAGPAGATGRTGSDRAALVRNDVWATGEDGKRIFVREILPSRPVVRARPLLLVHGARPGGTAAFDLPVPGGSLAADLALAGYPVYVMEVRGFGYSDHPPAMGQDPSAAPPQVRSGEAAADIDAVVSLVRRRRPGPLSAFGWATGGHWLATHAAWRPGRIADLVLLNTLCAGTGPWPLQSELEDPENPGRPRPQPAWRAVTADSLTARWDSGLSDDDPDARRDPAVRDAYRTAALSADPTSGTRTPPAFRNPTGPLVDAFHLAQGRPSYDAGRIRARTLLLRAERDFWSRPGDGDRLARRLVNARDVRVRTLPEANHYVHLERPRYGRDMLLDEIREFLGH</sequence>
<feature type="domain" description="Serine aminopeptidase S33" evidence="3">
    <location>
        <begin position="93"/>
        <end position="342"/>
    </location>
</feature>
<accession>A0ABN1UZP5</accession>
<dbReference type="EMBL" id="BAAAKV010000047">
    <property type="protein sequence ID" value="GAA1184993.1"/>
    <property type="molecule type" value="Genomic_DNA"/>
</dbReference>
<keyword evidence="4" id="KW-0378">Hydrolase</keyword>
<dbReference type="PANTHER" id="PTHR43798">
    <property type="entry name" value="MONOACYLGLYCEROL LIPASE"/>
    <property type="match status" value="1"/>
</dbReference>
<keyword evidence="2" id="KW-0732">Signal</keyword>
<feature type="region of interest" description="Disordered" evidence="1">
    <location>
        <begin position="196"/>
        <end position="215"/>
    </location>
</feature>
<reference evidence="4 5" key="1">
    <citation type="journal article" date="2019" name="Int. J. Syst. Evol. Microbiol.">
        <title>The Global Catalogue of Microorganisms (GCM) 10K type strain sequencing project: providing services to taxonomists for standard genome sequencing and annotation.</title>
        <authorList>
            <consortium name="The Broad Institute Genomics Platform"/>
            <consortium name="The Broad Institute Genome Sequencing Center for Infectious Disease"/>
            <person name="Wu L."/>
            <person name="Ma J."/>
        </authorList>
    </citation>
    <scope>NUCLEOTIDE SEQUENCE [LARGE SCALE GENOMIC DNA]</scope>
    <source>
        <strain evidence="4 5">JCM 12696</strain>
    </source>
</reference>
<feature type="signal peptide" evidence="2">
    <location>
        <begin position="1"/>
        <end position="27"/>
    </location>
</feature>
<dbReference type="Gene3D" id="3.40.50.1820">
    <property type="entry name" value="alpha/beta hydrolase"/>
    <property type="match status" value="1"/>
</dbReference>